<sequence length="111" mass="12594">MLILKLRLFRFLSLEILEISDILLSQRLSSVRLVRNDTRQICSFSLLLNPNSVVCLINSQLKESKFLFEASSQTSGGTFISKNLSTCSKLTISSFLEEPKCFSRSFLLLII</sequence>
<reference evidence="2 3" key="2">
    <citation type="submission" date="2024-07" db="EMBL/GenBank/DDBJ databases">
        <authorList>
            <person name="Akdeniz Z."/>
        </authorList>
    </citation>
    <scope>NUCLEOTIDE SEQUENCE [LARGE SCALE GENOMIC DNA]</scope>
</reference>
<dbReference type="AlphaFoldDB" id="A0AA86TY73"/>
<evidence type="ECO:0000313" key="1">
    <source>
        <dbReference type="EMBL" id="CAI9934150.1"/>
    </source>
</evidence>
<evidence type="ECO:0000313" key="2">
    <source>
        <dbReference type="EMBL" id="CAL6096280.1"/>
    </source>
</evidence>
<keyword evidence="3" id="KW-1185">Reference proteome</keyword>
<dbReference type="Proteomes" id="UP001642409">
    <property type="component" value="Unassembled WGS sequence"/>
</dbReference>
<evidence type="ECO:0000313" key="3">
    <source>
        <dbReference type="Proteomes" id="UP001642409"/>
    </source>
</evidence>
<organism evidence="1">
    <name type="scientific">Hexamita inflata</name>
    <dbReference type="NCBI Taxonomy" id="28002"/>
    <lineage>
        <taxon>Eukaryota</taxon>
        <taxon>Metamonada</taxon>
        <taxon>Diplomonadida</taxon>
        <taxon>Hexamitidae</taxon>
        <taxon>Hexamitinae</taxon>
        <taxon>Hexamita</taxon>
    </lineage>
</organism>
<proteinExistence type="predicted"/>
<dbReference type="EMBL" id="CATOUU010000558">
    <property type="protein sequence ID" value="CAI9934150.1"/>
    <property type="molecule type" value="Genomic_DNA"/>
</dbReference>
<gene>
    <name evidence="1" type="ORF">HINF_LOCUS21795</name>
    <name evidence="2" type="ORF">HINF_LOCUS68354</name>
</gene>
<dbReference type="EMBL" id="CAXDID020000484">
    <property type="protein sequence ID" value="CAL6096280.1"/>
    <property type="molecule type" value="Genomic_DNA"/>
</dbReference>
<accession>A0AA86TY73</accession>
<reference evidence="1" key="1">
    <citation type="submission" date="2023-06" db="EMBL/GenBank/DDBJ databases">
        <authorList>
            <person name="Kurt Z."/>
        </authorList>
    </citation>
    <scope>NUCLEOTIDE SEQUENCE</scope>
</reference>
<comment type="caution">
    <text evidence="1">The sequence shown here is derived from an EMBL/GenBank/DDBJ whole genome shotgun (WGS) entry which is preliminary data.</text>
</comment>
<protein>
    <submittedName>
        <fullName evidence="2">Hypothetical_protein</fullName>
    </submittedName>
</protein>
<name>A0AA86TY73_9EUKA</name>